<dbReference type="Proteomes" id="UP000176864">
    <property type="component" value="Unassembled WGS sequence"/>
</dbReference>
<name>A0A1F5NP69_9BACT</name>
<dbReference type="AlphaFoldDB" id="A0A1F5NP69"/>
<keyword evidence="1" id="KW-0812">Transmembrane</keyword>
<dbReference type="Gene3D" id="3.10.350.10">
    <property type="entry name" value="LysM domain"/>
    <property type="match status" value="1"/>
</dbReference>
<evidence type="ECO:0000313" key="3">
    <source>
        <dbReference type="EMBL" id="OGE79475.1"/>
    </source>
</evidence>
<keyword evidence="1" id="KW-1133">Transmembrane helix</keyword>
<keyword evidence="1" id="KW-0472">Membrane</keyword>
<evidence type="ECO:0000256" key="1">
    <source>
        <dbReference type="SAM" id="Phobius"/>
    </source>
</evidence>
<dbReference type="EMBL" id="MFEK01000002">
    <property type="protein sequence ID" value="OGE79475.1"/>
    <property type="molecule type" value="Genomic_DNA"/>
</dbReference>
<organism evidence="3 4">
    <name type="scientific">Candidatus Doudnabacteria bacterium RIFCSPHIGHO2_01_FULL_46_14</name>
    <dbReference type="NCBI Taxonomy" id="1817824"/>
    <lineage>
        <taxon>Bacteria</taxon>
        <taxon>Candidatus Doudnaibacteriota</taxon>
    </lineage>
</organism>
<evidence type="ECO:0000313" key="4">
    <source>
        <dbReference type="Proteomes" id="UP000176864"/>
    </source>
</evidence>
<protein>
    <recommendedName>
        <fullName evidence="2">LysM domain-containing protein</fullName>
    </recommendedName>
</protein>
<feature type="domain" description="LysM" evidence="2">
    <location>
        <begin position="80"/>
        <end position="124"/>
    </location>
</feature>
<dbReference type="SMART" id="SM00257">
    <property type="entry name" value="LysM"/>
    <property type="match status" value="1"/>
</dbReference>
<dbReference type="InterPro" id="IPR018392">
    <property type="entry name" value="LysM"/>
</dbReference>
<reference evidence="3 4" key="1">
    <citation type="journal article" date="2016" name="Nat. Commun.">
        <title>Thousands of microbial genomes shed light on interconnected biogeochemical processes in an aquifer system.</title>
        <authorList>
            <person name="Anantharaman K."/>
            <person name="Brown C.T."/>
            <person name="Hug L.A."/>
            <person name="Sharon I."/>
            <person name="Castelle C.J."/>
            <person name="Probst A.J."/>
            <person name="Thomas B.C."/>
            <person name="Singh A."/>
            <person name="Wilkins M.J."/>
            <person name="Karaoz U."/>
            <person name="Brodie E.L."/>
            <person name="Williams K.H."/>
            <person name="Hubbard S.S."/>
            <person name="Banfield J.F."/>
        </authorList>
    </citation>
    <scope>NUCLEOTIDE SEQUENCE [LARGE SCALE GENOMIC DNA]</scope>
</reference>
<dbReference type="InterPro" id="IPR036779">
    <property type="entry name" value="LysM_dom_sf"/>
</dbReference>
<feature type="transmembrane region" description="Helical" evidence="1">
    <location>
        <begin position="28"/>
        <end position="48"/>
    </location>
</feature>
<gene>
    <name evidence="3" type="ORF">A2751_01510</name>
</gene>
<comment type="caution">
    <text evidence="3">The sequence shown here is derived from an EMBL/GenBank/DDBJ whole genome shotgun (WGS) entry which is preliminary data.</text>
</comment>
<accession>A0A1F5NP69</accession>
<sequence>MIISSRTKIRLSRNLTAQTTPYPHVKSWIKRGFLVLTIVMIAGVYLAARPNKNTGPFQTDDKEILGEQNLSIAGEAAEIQTYTIKTGDTLFNVSQKYEISWQTLAQINNLREPYILKVGQKLKIPRL</sequence>
<evidence type="ECO:0000259" key="2">
    <source>
        <dbReference type="PROSITE" id="PS51782"/>
    </source>
</evidence>
<dbReference type="PROSITE" id="PS51782">
    <property type="entry name" value="LYSM"/>
    <property type="match status" value="1"/>
</dbReference>
<dbReference type="CDD" id="cd00118">
    <property type="entry name" value="LysM"/>
    <property type="match status" value="1"/>
</dbReference>
<proteinExistence type="predicted"/>
<dbReference type="SUPFAM" id="SSF54106">
    <property type="entry name" value="LysM domain"/>
    <property type="match status" value="1"/>
</dbReference>
<dbReference type="STRING" id="1817824.A2751_01510"/>
<dbReference type="Pfam" id="PF01476">
    <property type="entry name" value="LysM"/>
    <property type="match status" value="1"/>
</dbReference>